<dbReference type="OrthoDB" id="59198at2759"/>
<dbReference type="PANTHER" id="PTHR22600">
    <property type="entry name" value="BETA-HEXOSAMINIDASE"/>
    <property type="match status" value="1"/>
</dbReference>
<feature type="signal peptide" evidence="9">
    <location>
        <begin position="1"/>
        <end position="15"/>
    </location>
</feature>
<feature type="chain" id="PRO_5012845388" description="Beta-hexosaminidase" evidence="9">
    <location>
        <begin position="16"/>
        <end position="584"/>
    </location>
</feature>
<dbReference type="InterPro" id="IPR029019">
    <property type="entry name" value="HEX_eukaryotic_N"/>
</dbReference>
<evidence type="ECO:0000256" key="4">
    <source>
        <dbReference type="ARBA" id="ARBA00022801"/>
    </source>
</evidence>
<feature type="domain" description="Rhodanese" evidence="10">
    <location>
        <begin position="444"/>
        <end position="480"/>
    </location>
</feature>
<accession>A0A1V9Z9E4</accession>
<comment type="caution">
    <text evidence="11">The sequence shown here is derived from an EMBL/GenBank/DDBJ whole genome shotgun (WGS) entry which is preliminary data.</text>
</comment>
<evidence type="ECO:0000256" key="8">
    <source>
        <dbReference type="PIRSR" id="PIRSR001093-1"/>
    </source>
</evidence>
<dbReference type="InterPro" id="IPR017853">
    <property type="entry name" value="GH"/>
</dbReference>
<dbReference type="CDD" id="cd06562">
    <property type="entry name" value="GH20_HexA_HexB-like"/>
    <property type="match status" value="1"/>
</dbReference>
<sequence>MKIPALLMAASVVGAFDVPFHSYKCTNGVCVQQEAPRKGAAISPLSLRMCEMTCGAGSLWPYPASVTLGSTASTVNVKSVSVSINGAESGSVLASSIGKAFTDSLATKGRSFGATPESLSQGSGISISATVKSKSEALTVDTDESYELSIDGPKVSINAATVYGYRHALTTLNQLIDYDEISNSVKMIAKAKIADKPAYSHRGIVLDTARNYYSIDSLKRLVDTMGANKLNTFHWHFSDSSSFPFEIKSEPRLTSYGAYSKDQVYTQDQIRDFVQFAKARGVRIIPELDAPSHAGAGWQWGPKAGYGELTLCYGSDPWMDYCLEPPCGQLNPLNDHVYDILKTVFEEMHGLFDSNVFHMGGDEVSVPCWNSSKVITDHLKNTTSNAPFFDLWGTFQTKAGALIEKANKKIMVWTSDLTTDPYLKYFKPSNTIVQLWGGSTDGDAERLTSKGYEVVASYWDAYYLDCGFGGWVSKGNGWCAPYKSWQVIYDLDVRANLTATNAKRVLGSEVAMWSEIADEKAVEAKIWPRAAALAERLWTNPKTNWKSAMTRMRIQRDRIADAGVGTDAVHPLWCRQNPGKCTLV</sequence>
<dbReference type="PANTHER" id="PTHR22600:SF26">
    <property type="entry name" value="BETA-N-ACETYLHEXOSAMINIDASE"/>
    <property type="match status" value="1"/>
</dbReference>
<evidence type="ECO:0000256" key="5">
    <source>
        <dbReference type="ARBA" id="ARBA00023180"/>
    </source>
</evidence>
<reference evidence="11 12" key="1">
    <citation type="journal article" date="2014" name="Genome Biol. Evol.">
        <title>The secreted proteins of Achlya hypogyna and Thraustotheca clavata identify the ancestral oomycete secretome and reveal gene acquisitions by horizontal gene transfer.</title>
        <authorList>
            <person name="Misner I."/>
            <person name="Blouin N."/>
            <person name="Leonard G."/>
            <person name="Richards T.A."/>
            <person name="Lane C.E."/>
        </authorList>
    </citation>
    <scope>NUCLEOTIDE SEQUENCE [LARGE SCALE GENOMIC DNA]</scope>
    <source>
        <strain evidence="11 12">ATCC 48635</strain>
    </source>
</reference>
<dbReference type="FunFam" id="3.20.20.80:FF:000063">
    <property type="entry name" value="Beta-hexosaminidase"/>
    <property type="match status" value="1"/>
</dbReference>
<dbReference type="AlphaFoldDB" id="A0A1V9Z9E4"/>
<dbReference type="SUPFAM" id="SSF55545">
    <property type="entry name" value="beta-N-acetylhexosaminidase-like domain"/>
    <property type="match status" value="1"/>
</dbReference>
<evidence type="ECO:0000256" key="6">
    <source>
        <dbReference type="ARBA" id="ARBA00023295"/>
    </source>
</evidence>
<dbReference type="PRINTS" id="PR00738">
    <property type="entry name" value="GLHYDRLASE20"/>
</dbReference>
<evidence type="ECO:0000256" key="2">
    <source>
        <dbReference type="ARBA" id="ARBA00006285"/>
    </source>
</evidence>
<name>A0A1V9Z9E4_ACHHY</name>
<evidence type="ECO:0000313" key="12">
    <source>
        <dbReference type="Proteomes" id="UP000243579"/>
    </source>
</evidence>
<dbReference type="STRING" id="1202772.A0A1V9Z9E4"/>
<dbReference type="GO" id="GO:0005886">
    <property type="term" value="C:plasma membrane"/>
    <property type="evidence" value="ECO:0007669"/>
    <property type="project" value="TreeGrafter"/>
</dbReference>
<gene>
    <name evidence="11" type="ORF">ACHHYP_20055</name>
</gene>
<dbReference type="InterPro" id="IPR025705">
    <property type="entry name" value="Beta_hexosaminidase_sua/sub"/>
</dbReference>
<dbReference type="GO" id="GO:0005975">
    <property type="term" value="P:carbohydrate metabolic process"/>
    <property type="evidence" value="ECO:0007669"/>
    <property type="project" value="InterPro"/>
</dbReference>
<protein>
    <recommendedName>
        <fullName evidence="7">Beta-hexosaminidase</fullName>
        <ecNumber evidence="7">3.2.1.52</ecNumber>
    </recommendedName>
</protein>
<dbReference type="PIRSF" id="PIRSF001093">
    <property type="entry name" value="B-hxosamndse_ab_euk"/>
    <property type="match status" value="1"/>
</dbReference>
<dbReference type="GO" id="GO:0016231">
    <property type="term" value="F:beta-N-acetylglucosaminidase activity"/>
    <property type="evidence" value="ECO:0007669"/>
    <property type="project" value="TreeGrafter"/>
</dbReference>
<dbReference type="Gene3D" id="3.30.379.10">
    <property type="entry name" value="Chitobiase/beta-hexosaminidase domain 2-like"/>
    <property type="match status" value="1"/>
</dbReference>
<feature type="active site" description="Proton donor" evidence="8">
    <location>
        <position position="363"/>
    </location>
</feature>
<evidence type="ECO:0000259" key="10">
    <source>
        <dbReference type="PROSITE" id="PS50206"/>
    </source>
</evidence>
<dbReference type="InterPro" id="IPR001763">
    <property type="entry name" value="Rhodanese-like_dom"/>
</dbReference>
<dbReference type="Proteomes" id="UP000243579">
    <property type="component" value="Unassembled WGS sequence"/>
</dbReference>
<dbReference type="Pfam" id="PF00728">
    <property type="entry name" value="Glyco_hydro_20"/>
    <property type="match status" value="1"/>
</dbReference>
<comment type="similarity">
    <text evidence="2 7">Belongs to the glycosyl hydrolase 20 family.</text>
</comment>
<dbReference type="InterPro" id="IPR015883">
    <property type="entry name" value="Glyco_hydro_20_cat"/>
</dbReference>
<dbReference type="InterPro" id="IPR029018">
    <property type="entry name" value="Hex-like_dom2"/>
</dbReference>
<evidence type="ECO:0000256" key="1">
    <source>
        <dbReference type="ARBA" id="ARBA00001231"/>
    </source>
</evidence>
<keyword evidence="4 7" id="KW-0378">Hydrolase</keyword>
<keyword evidence="5" id="KW-0325">Glycoprotein</keyword>
<keyword evidence="3 9" id="KW-0732">Signal</keyword>
<keyword evidence="12" id="KW-1185">Reference proteome</keyword>
<evidence type="ECO:0000256" key="3">
    <source>
        <dbReference type="ARBA" id="ARBA00022729"/>
    </source>
</evidence>
<organism evidence="11 12">
    <name type="scientific">Achlya hypogyna</name>
    <name type="common">Oomycete</name>
    <name type="synonym">Protoachlya hypogyna</name>
    <dbReference type="NCBI Taxonomy" id="1202772"/>
    <lineage>
        <taxon>Eukaryota</taxon>
        <taxon>Sar</taxon>
        <taxon>Stramenopiles</taxon>
        <taxon>Oomycota</taxon>
        <taxon>Saprolegniomycetes</taxon>
        <taxon>Saprolegniales</taxon>
        <taxon>Achlyaceae</taxon>
        <taxon>Achlya</taxon>
    </lineage>
</organism>
<dbReference type="PROSITE" id="PS50206">
    <property type="entry name" value="RHODANESE_3"/>
    <property type="match status" value="1"/>
</dbReference>
<comment type="catalytic activity">
    <reaction evidence="1 7">
        <text>Hydrolysis of terminal non-reducing N-acetyl-D-hexosamine residues in N-acetyl-beta-D-hexosaminides.</text>
        <dbReference type="EC" id="3.2.1.52"/>
    </reaction>
</comment>
<dbReference type="Gene3D" id="3.20.20.80">
    <property type="entry name" value="Glycosidases"/>
    <property type="match status" value="1"/>
</dbReference>
<dbReference type="Pfam" id="PF14845">
    <property type="entry name" value="Glycohydro_20b2"/>
    <property type="match status" value="1"/>
</dbReference>
<dbReference type="GO" id="GO:0030203">
    <property type="term" value="P:glycosaminoglycan metabolic process"/>
    <property type="evidence" value="ECO:0007669"/>
    <property type="project" value="TreeGrafter"/>
</dbReference>
<dbReference type="EC" id="3.2.1.52" evidence="7"/>
<proteinExistence type="inferred from homology"/>
<keyword evidence="6 7" id="KW-0326">Glycosidase</keyword>
<dbReference type="EMBL" id="JNBR01000357">
    <property type="protein sequence ID" value="OQR94614.1"/>
    <property type="molecule type" value="Genomic_DNA"/>
</dbReference>
<evidence type="ECO:0000313" key="11">
    <source>
        <dbReference type="EMBL" id="OQR94614.1"/>
    </source>
</evidence>
<evidence type="ECO:0000256" key="7">
    <source>
        <dbReference type="PIRNR" id="PIRNR001093"/>
    </source>
</evidence>
<dbReference type="SUPFAM" id="SSF51445">
    <property type="entry name" value="(Trans)glycosidases"/>
    <property type="match status" value="1"/>
</dbReference>
<evidence type="ECO:0000256" key="9">
    <source>
        <dbReference type="SAM" id="SignalP"/>
    </source>
</evidence>